<dbReference type="InterPro" id="IPR012651">
    <property type="entry name" value="Thia_Transptr_ThiT"/>
</dbReference>
<keyword evidence="1" id="KW-0812">Transmembrane</keyword>
<dbReference type="GO" id="GO:0015234">
    <property type="term" value="F:thiamine transmembrane transporter activity"/>
    <property type="evidence" value="ECO:0007669"/>
    <property type="project" value="InterPro"/>
</dbReference>
<dbReference type="Gene3D" id="1.10.1760.20">
    <property type="match status" value="1"/>
</dbReference>
<evidence type="ECO:0000313" key="2">
    <source>
        <dbReference type="EMBL" id="AHF23883.1"/>
    </source>
</evidence>
<accession>W0FGW9</accession>
<feature type="transmembrane region" description="Helical" evidence="1">
    <location>
        <begin position="120"/>
        <end position="147"/>
    </location>
</feature>
<dbReference type="Pfam" id="PF09515">
    <property type="entry name" value="Thia_YuaJ"/>
    <property type="match status" value="1"/>
</dbReference>
<dbReference type="GO" id="GO:0005886">
    <property type="term" value="C:plasma membrane"/>
    <property type="evidence" value="ECO:0007669"/>
    <property type="project" value="InterPro"/>
</dbReference>
<dbReference type="AlphaFoldDB" id="W0FGW9"/>
<name>W0FGW9_9BACT</name>
<sequence>MSSNKEKILSITCGGVCLALAFVLSQIKLFEMPMGGTVSPASCLPIVVFGMAFGPLWGFAVSFIFSLLQLIGGWLVTPFQVILDYTLGYTMLGIAGFAGIKASARYEIKNPLKRFRSANLVKAIVFTVIAYAARWFCSVLSGVIFYAEYAAEAGFDNAWVYSMVYNGSFLAVDLGICIAALVILYMVIPSKKKA</sequence>
<dbReference type="EMBL" id="KC246778">
    <property type="protein sequence ID" value="AHF23883.1"/>
    <property type="molecule type" value="Genomic_DNA"/>
</dbReference>
<dbReference type="NCBIfam" id="TIGR02357">
    <property type="entry name" value="ECF_ThiT_YuaJ"/>
    <property type="match status" value="1"/>
</dbReference>
<feature type="transmembrane region" description="Helical" evidence="1">
    <location>
        <begin position="82"/>
        <end position="100"/>
    </location>
</feature>
<reference evidence="2" key="1">
    <citation type="journal article" date="2013" name="PLoS ONE">
        <title>Metagenomic insights into the carbohydrate-active enzymes carried by the microorganisms adhering to solid digesta in the rumen of cows.</title>
        <authorList>
            <person name="Wang L."/>
            <person name="Hatem A."/>
            <person name="Catalyurek U.V."/>
            <person name="Morrison M."/>
            <person name="Yu Z."/>
        </authorList>
    </citation>
    <scope>NUCLEOTIDE SEQUENCE</scope>
</reference>
<keyword evidence="1" id="KW-0472">Membrane</keyword>
<keyword evidence="1" id="KW-1133">Transmembrane helix</keyword>
<feature type="transmembrane region" description="Helical" evidence="1">
    <location>
        <begin position="167"/>
        <end position="188"/>
    </location>
</feature>
<evidence type="ECO:0000256" key="1">
    <source>
        <dbReference type="SAM" id="Phobius"/>
    </source>
</evidence>
<proteinExistence type="predicted"/>
<protein>
    <submittedName>
        <fullName evidence="2">Proton-coupled thiamine transporter YuaJ</fullName>
    </submittedName>
</protein>
<organism evidence="2">
    <name type="scientific">uncultured bacterium Contig1759</name>
    <dbReference type="NCBI Taxonomy" id="1393502"/>
    <lineage>
        <taxon>Bacteria</taxon>
        <taxon>environmental samples</taxon>
    </lineage>
</organism>